<sequence>MSDNGFQLYELNSKELHSQTHISKSGWKNSTLQNKLLGDGVFVARGGGGGGGGGRPEALLVVVVTGGGGFRGGGRRAQFHWFYAQDIELSSCCVYTVHPEINNKGYLYDGEIVGEAFDVAYNNIYAAQKLAETSVESTKGVKCKCVSRGIPSVGLYVPGELQFYLQQL</sequence>
<dbReference type="Proteomes" id="UP000828048">
    <property type="component" value="Chromosome 9"/>
</dbReference>
<reference evidence="1 2" key="1">
    <citation type="journal article" date="2021" name="Hortic Res">
        <title>High-quality reference genome and annotation aids understanding of berry development for evergreen blueberry (Vaccinium darrowii).</title>
        <authorList>
            <person name="Yu J."/>
            <person name="Hulse-Kemp A.M."/>
            <person name="Babiker E."/>
            <person name="Staton M."/>
        </authorList>
    </citation>
    <scope>NUCLEOTIDE SEQUENCE [LARGE SCALE GENOMIC DNA]</scope>
    <source>
        <strain evidence="2">cv. NJ 8807/NJ 8810</strain>
        <tissue evidence="1">Young leaf</tissue>
    </source>
</reference>
<comment type="caution">
    <text evidence="1">The sequence shown here is derived from an EMBL/GenBank/DDBJ whole genome shotgun (WGS) entry which is preliminary data.</text>
</comment>
<proteinExistence type="predicted"/>
<evidence type="ECO:0000313" key="1">
    <source>
        <dbReference type="EMBL" id="KAH7867175.1"/>
    </source>
</evidence>
<accession>A0ACB7ZNP1</accession>
<keyword evidence="2" id="KW-1185">Reference proteome</keyword>
<gene>
    <name evidence="1" type="ORF">Vadar_029965</name>
</gene>
<dbReference type="EMBL" id="CM037159">
    <property type="protein sequence ID" value="KAH7867175.1"/>
    <property type="molecule type" value="Genomic_DNA"/>
</dbReference>
<organism evidence="1 2">
    <name type="scientific">Vaccinium darrowii</name>
    <dbReference type="NCBI Taxonomy" id="229202"/>
    <lineage>
        <taxon>Eukaryota</taxon>
        <taxon>Viridiplantae</taxon>
        <taxon>Streptophyta</taxon>
        <taxon>Embryophyta</taxon>
        <taxon>Tracheophyta</taxon>
        <taxon>Spermatophyta</taxon>
        <taxon>Magnoliopsida</taxon>
        <taxon>eudicotyledons</taxon>
        <taxon>Gunneridae</taxon>
        <taxon>Pentapetalae</taxon>
        <taxon>asterids</taxon>
        <taxon>Ericales</taxon>
        <taxon>Ericaceae</taxon>
        <taxon>Vaccinioideae</taxon>
        <taxon>Vaccinieae</taxon>
        <taxon>Vaccinium</taxon>
    </lineage>
</organism>
<evidence type="ECO:0000313" key="2">
    <source>
        <dbReference type="Proteomes" id="UP000828048"/>
    </source>
</evidence>
<name>A0ACB7ZNP1_9ERIC</name>
<protein>
    <submittedName>
        <fullName evidence="1">Uncharacterized protein</fullName>
    </submittedName>
</protein>